<evidence type="ECO:0000313" key="5">
    <source>
        <dbReference type="Proteomes" id="UP000186323"/>
    </source>
</evidence>
<dbReference type="PANTHER" id="PTHR30483">
    <property type="entry name" value="LEUCINE-SPECIFIC-BINDING PROTEIN"/>
    <property type="match status" value="1"/>
</dbReference>
<accession>A0A1K1LH36</accession>
<dbReference type="InterPro" id="IPR028082">
    <property type="entry name" value="Peripla_BP_I"/>
</dbReference>
<protein>
    <submittedName>
        <fullName evidence="4">Branched-chain amino acid ABC transporter, amino acid-binding protein (TC 3.A.1.4.1)</fullName>
    </submittedName>
</protein>
<dbReference type="Proteomes" id="UP000186323">
    <property type="component" value="Chromosome I"/>
</dbReference>
<proteinExistence type="inferred from homology"/>
<dbReference type="EMBL" id="LT630450">
    <property type="protein sequence ID" value="SFV74029.1"/>
    <property type="molecule type" value="Genomic_DNA"/>
</dbReference>
<dbReference type="RefSeq" id="WP_072336548.1">
    <property type="nucleotide sequence ID" value="NZ_CALJDE010000074.1"/>
</dbReference>
<sequence>MLKKILHVLVGVLGIISVCFTGSALSAEPVLIGMNTPVTGAAAGEAVYFMKAAKLAEKHANAAGYNIKLLIQDNQSTNPGALAALNKSIEQDHIFALLGPIKSTQVLAISDRVKQTELPTLIGGTNVNLTQQGNPWFFRCRPDDSIVVKVMLKYIKEDMGLTKIAVLHDADAFGTGGADLIDALAPKAGLTVVKREKYTTKDKDYTAQLLAFRVAGAEVMIHYGTNAEDVAVCQRQYRQLGLPYAYIGSPSSAVKDTIHLAGKAAEGILAIADATPGGSPEYTAYSEAYKKEYGEEMDAWAAWNYDALMILARAIHEAGPDRSKVREAILNLRDYRGVLGTYSFSPNGDGRHSACVVEVKKGQPVLKKIVTVE</sequence>
<dbReference type="AlphaFoldDB" id="A0A1K1LH36"/>
<name>A0A1K1LH36_9BACT</name>
<evidence type="ECO:0000259" key="3">
    <source>
        <dbReference type="Pfam" id="PF13458"/>
    </source>
</evidence>
<keyword evidence="5" id="KW-1185">Reference proteome</keyword>
<feature type="domain" description="Leucine-binding protein" evidence="3">
    <location>
        <begin position="30"/>
        <end position="362"/>
    </location>
</feature>
<dbReference type="Gene3D" id="3.40.50.2300">
    <property type="match status" value="2"/>
</dbReference>
<evidence type="ECO:0000256" key="2">
    <source>
        <dbReference type="ARBA" id="ARBA00022729"/>
    </source>
</evidence>
<dbReference type="Pfam" id="PF13458">
    <property type="entry name" value="Peripla_BP_6"/>
    <property type="match status" value="1"/>
</dbReference>
<dbReference type="OrthoDB" id="9772589at2"/>
<dbReference type="SUPFAM" id="SSF53822">
    <property type="entry name" value="Periplasmic binding protein-like I"/>
    <property type="match status" value="1"/>
</dbReference>
<reference evidence="5" key="1">
    <citation type="submission" date="2016-10" db="EMBL/GenBank/DDBJ databases">
        <authorList>
            <person name="Wegmann U."/>
        </authorList>
    </citation>
    <scope>NUCLEOTIDE SEQUENCE [LARGE SCALE GENOMIC DNA]</scope>
</reference>
<dbReference type="PANTHER" id="PTHR30483:SF6">
    <property type="entry name" value="PERIPLASMIC BINDING PROTEIN OF ABC TRANSPORTER FOR NATURAL AMINO ACIDS"/>
    <property type="match status" value="1"/>
</dbReference>
<comment type="similarity">
    <text evidence="1">Belongs to the leucine-binding protein family.</text>
</comment>
<dbReference type="CDD" id="cd19986">
    <property type="entry name" value="PBP1_ABC_HAAT-like"/>
    <property type="match status" value="1"/>
</dbReference>
<gene>
    <name evidence="4" type="ORF">DESPIGER_2207</name>
</gene>
<evidence type="ECO:0000256" key="1">
    <source>
        <dbReference type="ARBA" id="ARBA00010062"/>
    </source>
</evidence>
<dbReference type="KEGG" id="dpg:DESPIGER_2207"/>
<keyword evidence="2" id="KW-0732">Signal</keyword>
<evidence type="ECO:0000313" key="4">
    <source>
        <dbReference type="EMBL" id="SFV74029.1"/>
    </source>
</evidence>
<dbReference type="InterPro" id="IPR051010">
    <property type="entry name" value="BCAA_transport"/>
</dbReference>
<organism evidence="4 5">
    <name type="scientific">Desulfovibrio piger</name>
    <dbReference type="NCBI Taxonomy" id="901"/>
    <lineage>
        <taxon>Bacteria</taxon>
        <taxon>Pseudomonadati</taxon>
        <taxon>Thermodesulfobacteriota</taxon>
        <taxon>Desulfovibrionia</taxon>
        <taxon>Desulfovibrionales</taxon>
        <taxon>Desulfovibrionaceae</taxon>
        <taxon>Desulfovibrio</taxon>
    </lineage>
</organism>
<dbReference type="InterPro" id="IPR028081">
    <property type="entry name" value="Leu-bd"/>
</dbReference>